<evidence type="ECO:0000259" key="2">
    <source>
        <dbReference type="PROSITE" id="PS50109"/>
    </source>
</evidence>
<dbReference type="RefSeq" id="WP_305401841.1">
    <property type="nucleotide sequence ID" value="NZ_JAUYVT010000008.1"/>
</dbReference>
<dbReference type="PANTHER" id="PTHR43065:SF42">
    <property type="entry name" value="TWO-COMPONENT SENSOR PPRA"/>
    <property type="match status" value="1"/>
</dbReference>
<dbReference type="Proteomes" id="UP001177212">
    <property type="component" value="Unassembled WGS sequence"/>
</dbReference>
<keyword evidence="1" id="KW-0812">Transmembrane</keyword>
<feature type="transmembrane region" description="Helical" evidence="1">
    <location>
        <begin position="17"/>
        <end position="37"/>
    </location>
</feature>
<dbReference type="EMBL" id="JAUYVT010000008">
    <property type="protein sequence ID" value="MDP2565089.1"/>
    <property type="molecule type" value="Genomic_DNA"/>
</dbReference>
<dbReference type="InterPro" id="IPR003594">
    <property type="entry name" value="HATPase_dom"/>
</dbReference>
<dbReference type="InterPro" id="IPR036890">
    <property type="entry name" value="HATPase_C_sf"/>
</dbReference>
<dbReference type="PROSITE" id="PS50109">
    <property type="entry name" value="HIS_KIN"/>
    <property type="match status" value="1"/>
</dbReference>
<dbReference type="Pfam" id="PF21623">
    <property type="entry name" value="HK_sensor_dom_bact"/>
    <property type="match status" value="1"/>
</dbReference>
<dbReference type="PANTHER" id="PTHR43065">
    <property type="entry name" value="SENSOR HISTIDINE KINASE"/>
    <property type="match status" value="1"/>
</dbReference>
<gene>
    <name evidence="3" type="ORF">Q8W34_10655</name>
</gene>
<dbReference type="SMART" id="SM00387">
    <property type="entry name" value="HATPase_c"/>
    <property type="match status" value="1"/>
</dbReference>
<feature type="domain" description="Histidine kinase" evidence="2">
    <location>
        <begin position="403"/>
        <end position="637"/>
    </location>
</feature>
<evidence type="ECO:0000313" key="3">
    <source>
        <dbReference type="EMBL" id="MDP2565089.1"/>
    </source>
</evidence>
<evidence type="ECO:0000256" key="1">
    <source>
        <dbReference type="SAM" id="Phobius"/>
    </source>
</evidence>
<dbReference type="InterPro" id="IPR029151">
    <property type="entry name" value="Sensor-like_sf"/>
</dbReference>
<reference evidence="3" key="1">
    <citation type="submission" date="2023-07" db="EMBL/GenBank/DDBJ databases">
        <title>Genome content predicts the carbon catabolic preferences of heterotrophic bacteria.</title>
        <authorList>
            <person name="Gralka M."/>
        </authorList>
    </citation>
    <scope>NUCLEOTIDE SEQUENCE</scope>
    <source>
        <strain evidence="3">4G09</strain>
    </source>
</reference>
<dbReference type="GO" id="GO:0016301">
    <property type="term" value="F:kinase activity"/>
    <property type="evidence" value="ECO:0007669"/>
    <property type="project" value="UniProtKB-KW"/>
</dbReference>
<dbReference type="SUPFAM" id="SSF55874">
    <property type="entry name" value="ATPase domain of HSP90 chaperone/DNA topoisomerase II/histidine kinase"/>
    <property type="match status" value="1"/>
</dbReference>
<dbReference type="InterPro" id="IPR005467">
    <property type="entry name" value="His_kinase_dom"/>
</dbReference>
<keyword evidence="3" id="KW-0418">Kinase</keyword>
<accession>A0ABT9FE86</accession>
<dbReference type="SUPFAM" id="SSF103190">
    <property type="entry name" value="Sensory domain-like"/>
    <property type="match status" value="2"/>
</dbReference>
<dbReference type="Pfam" id="PF02518">
    <property type="entry name" value="HATPase_c"/>
    <property type="match status" value="1"/>
</dbReference>
<keyword evidence="1" id="KW-1133">Transmembrane helix</keyword>
<dbReference type="CDD" id="cd00075">
    <property type="entry name" value="HATPase"/>
    <property type="match status" value="1"/>
</dbReference>
<comment type="caution">
    <text evidence="3">The sequence shown here is derived from an EMBL/GenBank/DDBJ whole genome shotgun (WGS) entry which is preliminary data.</text>
</comment>
<keyword evidence="3" id="KW-0808">Transferase</keyword>
<dbReference type="Gene3D" id="3.30.565.10">
    <property type="entry name" value="Histidine kinase-like ATPase, C-terminal domain"/>
    <property type="match status" value="1"/>
</dbReference>
<dbReference type="InterPro" id="IPR048760">
    <property type="entry name" value="VP0354-like_sensor_dom"/>
</dbReference>
<organism evidence="3 4">
    <name type="scientific">Pseudoalteromonas marina</name>
    <dbReference type="NCBI Taxonomy" id="267375"/>
    <lineage>
        <taxon>Bacteria</taxon>
        <taxon>Pseudomonadati</taxon>
        <taxon>Pseudomonadota</taxon>
        <taxon>Gammaproteobacteria</taxon>
        <taxon>Alteromonadales</taxon>
        <taxon>Pseudoalteromonadaceae</taxon>
        <taxon>Pseudoalteromonas</taxon>
    </lineage>
</organism>
<dbReference type="Gene3D" id="3.30.450.20">
    <property type="entry name" value="PAS domain"/>
    <property type="match status" value="2"/>
</dbReference>
<evidence type="ECO:0000313" key="4">
    <source>
        <dbReference type="Proteomes" id="UP001177212"/>
    </source>
</evidence>
<name>A0ABT9FE86_9GAMM</name>
<sequence>MEKFDHKLSVSLNNKQIYVKALFIIVAAGVISFLVYWQIYQARLTLVQDYQDDKLSLVQTEFVKELSSIKKLTQVLADNKNLKRGNKLRYMFRDRESIRSINDYFVNFGLLSPIISQIRWIDITGNERFRVDFKNGEAKVVKQKELQNKMSRYYFRQGISIEAPDSFLSRIDLNMEYGSIVEPYEPTIRVTYRTSSSEFIVDGLIIINFNLSDFFQKIRNYSSENAQINIVNKDGYWIFNNDKSKEWGFMLGLPELTIANYNPSLWESMQNQQENTVRHFDSNIYTLDKLPALFSKRHNETLNEVIYIYIKSKDKLINNIRFAALGYAGISGVILLFIGGFILYREYCYTKALKDLFDQLRTEKVELDSVNNQLSNTIRQQQLLQDSFVEAQKLSSLGMLVAGVAHEMNTPIGGAIISVTNAESVMSRLNEGIKTGLTKSLLENSVSSLDDNLGLARVNLDKAAVLVKSFKKMAIDRNNEEFIECNIETIIKELLITLNSRLKTSKVKIKTLFNDNCTLKSRPGIISQVIENLIMNALNHAFEENQSGEIEIKVEESDKGDINISVSDSGCGINQQQQSVIFEPFHTSARGKGNIGLGLYMVSQWVTKILKGQLVLESDPQWENKFKTRFTITLPKN</sequence>
<feature type="transmembrane region" description="Helical" evidence="1">
    <location>
        <begin position="322"/>
        <end position="344"/>
    </location>
</feature>
<protein>
    <submittedName>
        <fullName evidence="3">HAMP domain-containing sensor histidine kinase</fullName>
    </submittedName>
</protein>
<proteinExistence type="predicted"/>
<dbReference type="Gene3D" id="1.10.287.130">
    <property type="match status" value="1"/>
</dbReference>
<keyword evidence="4" id="KW-1185">Reference proteome</keyword>
<keyword evidence="1" id="KW-0472">Membrane</keyword>